<dbReference type="Pfam" id="PF02954">
    <property type="entry name" value="HTH_8"/>
    <property type="match status" value="1"/>
</dbReference>
<feature type="domain" description="Response regulatory" evidence="7">
    <location>
        <begin position="3"/>
        <end position="116"/>
    </location>
</feature>
<dbReference type="Gene3D" id="1.10.10.60">
    <property type="entry name" value="Homeodomain-like"/>
    <property type="match status" value="1"/>
</dbReference>
<evidence type="ECO:0000256" key="4">
    <source>
        <dbReference type="ARBA" id="ARBA00023163"/>
    </source>
</evidence>
<proteinExistence type="predicted"/>
<keyword evidence="5" id="KW-0597">Phosphoprotein</keyword>
<organism evidence="8 9">
    <name type="scientific">Gilvimarinus gilvus</name>
    <dbReference type="NCBI Taxonomy" id="3058038"/>
    <lineage>
        <taxon>Bacteria</taxon>
        <taxon>Pseudomonadati</taxon>
        <taxon>Pseudomonadota</taxon>
        <taxon>Gammaproteobacteria</taxon>
        <taxon>Cellvibrionales</taxon>
        <taxon>Cellvibrionaceae</taxon>
        <taxon>Gilvimarinus</taxon>
    </lineage>
</organism>
<keyword evidence="9" id="KW-1185">Reference proteome</keyword>
<sequence>MANILLVDDDQTFVDTTRELLELLGHSVATATSFSSAKEIISSRTFDHLILDLILPDGSGLHLLDAIEDQNASSITLVTGHPSVKALVKDLLGPNISYLIKPIDLKQLKAAISSTRRTNVKSDSSDLHFGCLVGESKPMHRLYEQIRRVAKTKANVMLMGESGVGKEMVAAAVHTASQVKGELVATNCGAFSGELIASELFGHEKGAFTGAIQRKEGVFEQAIGGTLFLDEVTEMPIDQQPSLLRVLETQKLTRTGGTTLINVDCRVVSATNRSEAQLAKEKCLREDLYYRLAVFPISIPPLRQRKEDIPLLVAYFLKDFNEEYGANIGVSDEAMDRLSKYDWPGNVRELRHAIHRAYIMADDEQELIVLPDDFSSPFSQGGSEASPGIAVGKTVEDVERELIQSTLSHYDGDKKTTADVLGVSLKTLYNRLNSYAEEQV</sequence>
<dbReference type="SUPFAM" id="SSF52540">
    <property type="entry name" value="P-loop containing nucleoside triphosphate hydrolases"/>
    <property type="match status" value="1"/>
</dbReference>
<reference evidence="8 9" key="1">
    <citation type="submission" date="2023-11" db="EMBL/GenBank/DDBJ databases">
        <title>Gilvimarinus fulvus sp. nov., isolated from the surface of Kelp.</title>
        <authorList>
            <person name="Sun Y.Y."/>
            <person name="Gong Y."/>
            <person name="Du Z.J."/>
        </authorList>
    </citation>
    <scope>NUCLEOTIDE SEQUENCE [LARGE SCALE GENOMIC DNA]</scope>
    <source>
        <strain evidence="8 9">SDUM040013</strain>
    </source>
</reference>
<dbReference type="InterPro" id="IPR025944">
    <property type="entry name" value="Sigma_54_int_dom_CS"/>
</dbReference>
<comment type="caution">
    <text evidence="8">The sequence shown here is derived from an EMBL/GenBank/DDBJ whole genome shotgun (WGS) entry which is preliminary data.</text>
</comment>
<feature type="domain" description="Sigma-54 factor interaction" evidence="6">
    <location>
        <begin position="132"/>
        <end position="359"/>
    </location>
</feature>
<evidence type="ECO:0000256" key="3">
    <source>
        <dbReference type="ARBA" id="ARBA00023015"/>
    </source>
</evidence>
<dbReference type="PROSITE" id="PS50045">
    <property type="entry name" value="SIGMA54_INTERACT_4"/>
    <property type="match status" value="1"/>
</dbReference>
<accession>A0ABU4RYB1</accession>
<dbReference type="InterPro" id="IPR002197">
    <property type="entry name" value="HTH_Fis"/>
</dbReference>
<dbReference type="PANTHER" id="PTHR32071:SF57">
    <property type="entry name" value="C4-DICARBOXYLATE TRANSPORT TRANSCRIPTIONAL REGULATORY PROTEIN DCTD"/>
    <property type="match status" value="1"/>
</dbReference>
<evidence type="ECO:0000256" key="1">
    <source>
        <dbReference type="ARBA" id="ARBA00022741"/>
    </source>
</evidence>
<dbReference type="Pfam" id="PF00158">
    <property type="entry name" value="Sigma54_activat"/>
    <property type="match status" value="1"/>
</dbReference>
<dbReference type="InterPro" id="IPR009057">
    <property type="entry name" value="Homeodomain-like_sf"/>
</dbReference>
<keyword evidence="4" id="KW-0804">Transcription</keyword>
<dbReference type="Proteomes" id="UP001273505">
    <property type="component" value="Unassembled WGS sequence"/>
</dbReference>
<dbReference type="Gene3D" id="1.10.8.60">
    <property type="match status" value="1"/>
</dbReference>
<dbReference type="Pfam" id="PF25601">
    <property type="entry name" value="AAA_lid_14"/>
    <property type="match status" value="1"/>
</dbReference>
<dbReference type="SMART" id="SM00382">
    <property type="entry name" value="AAA"/>
    <property type="match status" value="1"/>
</dbReference>
<evidence type="ECO:0000256" key="5">
    <source>
        <dbReference type="PROSITE-ProRule" id="PRU00169"/>
    </source>
</evidence>
<evidence type="ECO:0000259" key="7">
    <source>
        <dbReference type="PROSITE" id="PS50110"/>
    </source>
</evidence>
<evidence type="ECO:0000313" key="8">
    <source>
        <dbReference type="EMBL" id="MDX6848618.1"/>
    </source>
</evidence>
<keyword evidence="2" id="KW-0067">ATP-binding</keyword>
<dbReference type="PANTHER" id="PTHR32071">
    <property type="entry name" value="TRANSCRIPTIONAL REGULATORY PROTEIN"/>
    <property type="match status" value="1"/>
</dbReference>
<dbReference type="Pfam" id="PF00072">
    <property type="entry name" value="Response_reg"/>
    <property type="match status" value="1"/>
</dbReference>
<keyword evidence="1" id="KW-0547">Nucleotide-binding</keyword>
<dbReference type="InterPro" id="IPR003593">
    <property type="entry name" value="AAA+_ATPase"/>
</dbReference>
<dbReference type="PROSITE" id="PS00675">
    <property type="entry name" value="SIGMA54_INTERACT_1"/>
    <property type="match status" value="1"/>
</dbReference>
<dbReference type="InterPro" id="IPR011006">
    <property type="entry name" value="CheY-like_superfamily"/>
</dbReference>
<name>A0ABU4RYB1_9GAMM</name>
<dbReference type="PROSITE" id="PS00688">
    <property type="entry name" value="SIGMA54_INTERACT_3"/>
    <property type="match status" value="1"/>
</dbReference>
<dbReference type="EMBL" id="JAXAFO010000005">
    <property type="protein sequence ID" value="MDX6848618.1"/>
    <property type="molecule type" value="Genomic_DNA"/>
</dbReference>
<dbReference type="InterPro" id="IPR058031">
    <property type="entry name" value="AAA_lid_NorR"/>
</dbReference>
<evidence type="ECO:0000259" key="6">
    <source>
        <dbReference type="PROSITE" id="PS50045"/>
    </source>
</evidence>
<evidence type="ECO:0000256" key="2">
    <source>
        <dbReference type="ARBA" id="ARBA00022840"/>
    </source>
</evidence>
<dbReference type="InterPro" id="IPR001789">
    <property type="entry name" value="Sig_transdc_resp-reg_receiver"/>
</dbReference>
<dbReference type="InterPro" id="IPR027417">
    <property type="entry name" value="P-loop_NTPase"/>
</dbReference>
<keyword evidence="3" id="KW-0805">Transcription regulation</keyword>
<dbReference type="SUPFAM" id="SSF52172">
    <property type="entry name" value="CheY-like"/>
    <property type="match status" value="1"/>
</dbReference>
<dbReference type="PROSITE" id="PS50110">
    <property type="entry name" value="RESPONSE_REGULATORY"/>
    <property type="match status" value="1"/>
</dbReference>
<evidence type="ECO:0000313" key="9">
    <source>
        <dbReference type="Proteomes" id="UP001273505"/>
    </source>
</evidence>
<dbReference type="CDD" id="cd00009">
    <property type="entry name" value="AAA"/>
    <property type="match status" value="1"/>
</dbReference>
<dbReference type="Gene3D" id="3.40.50.300">
    <property type="entry name" value="P-loop containing nucleotide triphosphate hydrolases"/>
    <property type="match status" value="1"/>
</dbReference>
<dbReference type="SUPFAM" id="SSF46689">
    <property type="entry name" value="Homeodomain-like"/>
    <property type="match status" value="1"/>
</dbReference>
<dbReference type="SMART" id="SM00448">
    <property type="entry name" value="REC"/>
    <property type="match status" value="1"/>
</dbReference>
<gene>
    <name evidence="8" type="ORF">SCD92_04555</name>
</gene>
<dbReference type="RefSeq" id="WP_302724663.1">
    <property type="nucleotide sequence ID" value="NZ_JAULRU010000823.1"/>
</dbReference>
<feature type="modified residue" description="4-aspartylphosphate" evidence="5">
    <location>
        <position position="52"/>
    </location>
</feature>
<dbReference type="Gene3D" id="3.40.50.2300">
    <property type="match status" value="1"/>
</dbReference>
<protein>
    <submittedName>
        <fullName evidence="8">Sigma-54 dependent transcriptional regulator</fullName>
    </submittedName>
</protein>
<dbReference type="InterPro" id="IPR025662">
    <property type="entry name" value="Sigma_54_int_dom_ATP-bd_1"/>
</dbReference>
<dbReference type="InterPro" id="IPR002078">
    <property type="entry name" value="Sigma_54_int"/>
</dbReference>